<evidence type="ECO:0000256" key="8">
    <source>
        <dbReference type="ARBA" id="ARBA00022597"/>
    </source>
</evidence>
<dbReference type="Pfam" id="PF00391">
    <property type="entry name" value="PEP-utilizers"/>
    <property type="match status" value="1"/>
</dbReference>
<dbReference type="InterPro" id="IPR036618">
    <property type="entry name" value="PtsI_HPr-bd_sf"/>
</dbReference>
<evidence type="ECO:0000256" key="6">
    <source>
        <dbReference type="ARBA" id="ARBA00022448"/>
    </source>
</evidence>
<evidence type="ECO:0000256" key="1">
    <source>
        <dbReference type="ARBA" id="ARBA00000683"/>
    </source>
</evidence>
<keyword evidence="12" id="KW-0418">Kinase</keyword>
<dbReference type="GO" id="GO:0005737">
    <property type="term" value="C:cytoplasm"/>
    <property type="evidence" value="ECO:0007669"/>
    <property type="project" value="UniProtKB-SubCell"/>
</dbReference>
<dbReference type="InterPro" id="IPR008731">
    <property type="entry name" value="PTS_EIN"/>
</dbReference>
<comment type="caution">
    <text evidence="15">The sequence shown here is derived from an EMBL/GenBank/DDBJ whole genome shotgun (WGS) entry which is preliminary data.</text>
</comment>
<name>A0A6P0CDP9_9RHOB</name>
<evidence type="ECO:0000256" key="7">
    <source>
        <dbReference type="ARBA" id="ARBA00022490"/>
    </source>
</evidence>
<dbReference type="PRINTS" id="PR01736">
    <property type="entry name" value="PHPHTRNFRASE"/>
</dbReference>
<keyword evidence="9 15" id="KW-0808">Transferase</keyword>
<dbReference type="SMART" id="SM00065">
    <property type="entry name" value="GAF"/>
    <property type="match status" value="1"/>
</dbReference>
<keyword evidence="8" id="KW-0762">Sugar transport</keyword>
<dbReference type="InterPro" id="IPR050499">
    <property type="entry name" value="PEP-utilizing_PTS_enzyme"/>
</dbReference>
<reference evidence="15 16" key="1">
    <citation type="submission" date="2020-01" db="EMBL/GenBank/DDBJ databases">
        <title>Sulfitobacter sediminilitoris sp. nov., isolated from a tidal flat.</title>
        <authorList>
            <person name="Park S."/>
            <person name="Yoon J.-H."/>
        </authorList>
    </citation>
    <scope>NUCLEOTIDE SEQUENCE [LARGE SCALE GENOMIC DNA]</scope>
    <source>
        <strain evidence="15 16">JBTF-M27</strain>
    </source>
</reference>
<comment type="subcellular location">
    <subcellularLocation>
        <location evidence="3">Cytoplasm</location>
    </subcellularLocation>
</comment>
<dbReference type="EC" id="2.7.3.9" evidence="5"/>
<dbReference type="Gene3D" id="3.20.20.60">
    <property type="entry name" value="Phosphoenolpyruvate-binding domains"/>
    <property type="match status" value="1"/>
</dbReference>
<keyword evidence="11" id="KW-0479">Metal-binding</keyword>
<dbReference type="Proteomes" id="UP000468591">
    <property type="component" value="Unassembled WGS sequence"/>
</dbReference>
<dbReference type="Pfam" id="PF01590">
    <property type="entry name" value="GAF"/>
    <property type="match status" value="1"/>
</dbReference>
<evidence type="ECO:0000256" key="3">
    <source>
        <dbReference type="ARBA" id="ARBA00004496"/>
    </source>
</evidence>
<protein>
    <recommendedName>
        <fullName evidence="5">phosphoenolpyruvate--protein phosphotransferase</fullName>
        <ecNumber evidence="5">2.7.3.9</ecNumber>
    </recommendedName>
</protein>
<keyword evidence="13" id="KW-0460">Magnesium</keyword>
<keyword evidence="16" id="KW-1185">Reference proteome</keyword>
<evidence type="ECO:0000256" key="12">
    <source>
        <dbReference type="ARBA" id="ARBA00022777"/>
    </source>
</evidence>
<dbReference type="InterPro" id="IPR036637">
    <property type="entry name" value="Phosphohistidine_dom_sf"/>
</dbReference>
<evidence type="ECO:0000256" key="9">
    <source>
        <dbReference type="ARBA" id="ARBA00022679"/>
    </source>
</evidence>
<dbReference type="RefSeq" id="WP_164354243.1">
    <property type="nucleotide sequence ID" value="NZ_JAABNT010000007.1"/>
</dbReference>
<dbReference type="InterPro" id="IPR029016">
    <property type="entry name" value="GAF-like_dom_sf"/>
</dbReference>
<dbReference type="InterPro" id="IPR006318">
    <property type="entry name" value="PTS_EI-like"/>
</dbReference>
<dbReference type="AlphaFoldDB" id="A0A6P0CDP9"/>
<comment type="cofactor">
    <cofactor evidence="2">
        <name>Mg(2+)</name>
        <dbReference type="ChEBI" id="CHEBI:18420"/>
    </cofactor>
</comment>
<dbReference type="Gene3D" id="1.10.274.10">
    <property type="entry name" value="PtsI, HPr-binding domain"/>
    <property type="match status" value="1"/>
</dbReference>
<dbReference type="SUPFAM" id="SSF52009">
    <property type="entry name" value="Phosphohistidine domain"/>
    <property type="match status" value="1"/>
</dbReference>
<accession>A0A6P0CDP9</accession>
<keyword evidence="15" id="KW-0670">Pyruvate</keyword>
<sequence length="748" mass="82351">MAERTETESRKLLGRLRDAMAGDDPGQERLNEITHLIASSMGCEVCSIYLFRDEDTLELCATEGLNPEAVHQTRMKMGEGLVGRVAKRRSVVNTPDAPQAPGFRYMPETGEEIYSSFLGVPIQRLGETLGVLVVQSKSAREFSADEIYALEVVAMVLAEMAELGAFVGEGAAMSARHSQPVLMRGTVGQEGVAEGHVWLHEPRVVVSNPIADDPVREEERLTEAVEQLRVSVDQMLNMAQGDKDQQQVIETYRMFANSKGWMRRMCEDIKSGLSAEAAVEKEQSLARARMSQSTDAYLRDRLSDLDDLSNRLLRILTGQGNDTGAEMPADPILVAKNIGPAELLEYGRSLKGIVLEGGSVGSHAAIVARALAIPLVVHSNRITNEALNGDHIMVDGEQGIVHLRPDDMVASAFREKIAMHAAAQVRYASILDLPAQAKCGTLISLNMNAGLMADLPSLGSSGAEGVGLFRTELQFLVRNQMPKRSELSALYARVLDAAGGKRVVFRTLDIGSDKVLPYMKPNDEPNPALGWRAIRVGLDKPGIMRMQLQALIRAANGRPLTVMFPFVAQFEEFRAARLEVDKTLAREQKLGHVLPEKVEVGAMLETPSLAFAPKKFFEEVEFLSIGGNDLKQFFFAADRENERVRRRYDTLNVSFLTFLQGIVQRCEDTTTHLSFCGEDAGRPVEALCFAAIGFRNLSMRPASIGPVKSLLRRCNLEEVREIINAARDRGEMSVRADVMAYVKAQHQS</sequence>
<evidence type="ECO:0000256" key="11">
    <source>
        <dbReference type="ARBA" id="ARBA00022723"/>
    </source>
</evidence>
<dbReference type="SUPFAM" id="SSF55781">
    <property type="entry name" value="GAF domain-like"/>
    <property type="match status" value="1"/>
</dbReference>
<keyword evidence="10" id="KW-0598">Phosphotransferase system</keyword>
<dbReference type="InterPro" id="IPR015813">
    <property type="entry name" value="Pyrv/PenolPyrv_kinase-like_dom"/>
</dbReference>
<dbReference type="Gene3D" id="3.30.450.40">
    <property type="match status" value="1"/>
</dbReference>
<dbReference type="Gene3D" id="3.50.30.10">
    <property type="entry name" value="Phosphohistidine domain"/>
    <property type="match status" value="1"/>
</dbReference>
<evidence type="ECO:0000256" key="5">
    <source>
        <dbReference type="ARBA" id="ARBA00012232"/>
    </source>
</evidence>
<dbReference type="InterPro" id="IPR040442">
    <property type="entry name" value="Pyrv_kinase-like_dom_sf"/>
</dbReference>
<dbReference type="InterPro" id="IPR003018">
    <property type="entry name" value="GAF"/>
</dbReference>
<evidence type="ECO:0000256" key="4">
    <source>
        <dbReference type="ARBA" id="ARBA00007837"/>
    </source>
</evidence>
<evidence type="ECO:0000256" key="13">
    <source>
        <dbReference type="ARBA" id="ARBA00022842"/>
    </source>
</evidence>
<dbReference type="SUPFAM" id="SSF51621">
    <property type="entry name" value="Phosphoenolpyruvate/pyruvate domain"/>
    <property type="match status" value="1"/>
</dbReference>
<dbReference type="GO" id="GO:0016301">
    <property type="term" value="F:kinase activity"/>
    <property type="evidence" value="ECO:0007669"/>
    <property type="project" value="UniProtKB-KW"/>
</dbReference>
<dbReference type="NCBIfam" id="TIGR01417">
    <property type="entry name" value="PTS_I_fam"/>
    <property type="match status" value="1"/>
</dbReference>
<dbReference type="Pfam" id="PF05524">
    <property type="entry name" value="PEP-utilisers_N"/>
    <property type="match status" value="1"/>
</dbReference>
<keyword evidence="6" id="KW-0813">Transport</keyword>
<dbReference type="SUPFAM" id="SSF47831">
    <property type="entry name" value="Enzyme I of the PEP:sugar phosphotransferase system HPr-binding (sub)domain"/>
    <property type="match status" value="1"/>
</dbReference>
<dbReference type="GO" id="GO:0046872">
    <property type="term" value="F:metal ion binding"/>
    <property type="evidence" value="ECO:0007669"/>
    <property type="project" value="UniProtKB-KW"/>
</dbReference>
<evidence type="ECO:0000313" key="15">
    <source>
        <dbReference type="EMBL" id="NEK23328.1"/>
    </source>
</evidence>
<evidence type="ECO:0000259" key="14">
    <source>
        <dbReference type="SMART" id="SM00065"/>
    </source>
</evidence>
<keyword evidence="7" id="KW-0963">Cytoplasm</keyword>
<feature type="domain" description="GAF" evidence="14">
    <location>
        <begin position="25"/>
        <end position="171"/>
    </location>
</feature>
<comment type="similarity">
    <text evidence="4">Belongs to the PEP-utilizing enzyme family.</text>
</comment>
<dbReference type="PANTHER" id="PTHR46244">
    <property type="entry name" value="PHOSPHOENOLPYRUVATE-PROTEIN PHOSPHOTRANSFERASE"/>
    <property type="match status" value="1"/>
</dbReference>
<evidence type="ECO:0000256" key="2">
    <source>
        <dbReference type="ARBA" id="ARBA00001946"/>
    </source>
</evidence>
<dbReference type="Pfam" id="PF02896">
    <property type="entry name" value="PEP-utilizers_C"/>
    <property type="match status" value="1"/>
</dbReference>
<dbReference type="InterPro" id="IPR008279">
    <property type="entry name" value="PEP-util_enz_mobile_dom"/>
</dbReference>
<dbReference type="EMBL" id="JAABNT010000007">
    <property type="protein sequence ID" value="NEK23328.1"/>
    <property type="molecule type" value="Genomic_DNA"/>
</dbReference>
<organism evidence="15 16">
    <name type="scientific">Sulfitobacter sediminilitoris</name>
    <dbReference type="NCBI Taxonomy" id="2698830"/>
    <lineage>
        <taxon>Bacteria</taxon>
        <taxon>Pseudomonadati</taxon>
        <taxon>Pseudomonadota</taxon>
        <taxon>Alphaproteobacteria</taxon>
        <taxon>Rhodobacterales</taxon>
        <taxon>Roseobacteraceae</taxon>
        <taxon>Sulfitobacter</taxon>
    </lineage>
</organism>
<dbReference type="PANTHER" id="PTHR46244:SF6">
    <property type="entry name" value="PHOSPHOENOLPYRUVATE-PROTEIN PHOSPHOTRANSFERASE"/>
    <property type="match status" value="1"/>
</dbReference>
<gene>
    <name evidence="15" type="primary">ptsP</name>
    <name evidence="15" type="ORF">GV827_13040</name>
</gene>
<proteinExistence type="inferred from homology"/>
<evidence type="ECO:0000313" key="16">
    <source>
        <dbReference type="Proteomes" id="UP000468591"/>
    </source>
</evidence>
<dbReference type="InterPro" id="IPR000121">
    <property type="entry name" value="PEP_util_C"/>
</dbReference>
<dbReference type="GO" id="GO:0009401">
    <property type="term" value="P:phosphoenolpyruvate-dependent sugar phosphotransferase system"/>
    <property type="evidence" value="ECO:0007669"/>
    <property type="project" value="UniProtKB-KW"/>
</dbReference>
<evidence type="ECO:0000256" key="10">
    <source>
        <dbReference type="ARBA" id="ARBA00022683"/>
    </source>
</evidence>
<dbReference type="GO" id="GO:0008965">
    <property type="term" value="F:phosphoenolpyruvate-protein phosphotransferase activity"/>
    <property type="evidence" value="ECO:0007669"/>
    <property type="project" value="UniProtKB-EC"/>
</dbReference>
<comment type="catalytic activity">
    <reaction evidence="1">
        <text>L-histidyl-[protein] + phosphoenolpyruvate = N(pros)-phospho-L-histidyl-[protein] + pyruvate</text>
        <dbReference type="Rhea" id="RHEA:23880"/>
        <dbReference type="Rhea" id="RHEA-COMP:9745"/>
        <dbReference type="Rhea" id="RHEA-COMP:9746"/>
        <dbReference type="ChEBI" id="CHEBI:15361"/>
        <dbReference type="ChEBI" id="CHEBI:29979"/>
        <dbReference type="ChEBI" id="CHEBI:58702"/>
        <dbReference type="ChEBI" id="CHEBI:64837"/>
        <dbReference type="EC" id="2.7.3.9"/>
    </reaction>
</comment>